<gene>
    <name evidence="2" type="ORF">KZY68_06750</name>
</gene>
<organism evidence="2 3">
    <name type="scientific">Segatella salivae</name>
    <dbReference type="NCBI Taxonomy" id="228604"/>
    <lineage>
        <taxon>Bacteria</taxon>
        <taxon>Pseudomonadati</taxon>
        <taxon>Bacteroidota</taxon>
        <taxon>Bacteroidia</taxon>
        <taxon>Bacteroidales</taxon>
        <taxon>Prevotellaceae</taxon>
        <taxon>Segatella</taxon>
    </lineage>
</organism>
<proteinExistence type="predicted"/>
<keyword evidence="1" id="KW-0472">Membrane</keyword>
<sequence>MMKNFDFKRYLIALNDCNKLKLKSLAIAVTMLSLCILGISTLFSEPVIVQLLTLSICFLTIGDSRFTEKSKLSTEVSQPPFTAKERLLAQTTHLFIINLLVFFSLTALTSLWLLLFHALQLNINWDVIIGPKIGMKLWMGLWFIVFLTTKQVIARSSFTAAWVWGVIEFAIIAALSTWLVMIFELSVLWILLPVVTLVCVIFDMCLSYKKIQNTQQKDKISIEMQ</sequence>
<evidence type="ECO:0000256" key="1">
    <source>
        <dbReference type="SAM" id="Phobius"/>
    </source>
</evidence>
<protein>
    <submittedName>
        <fullName evidence="2">Uncharacterized protein</fullName>
    </submittedName>
</protein>
<dbReference type="AlphaFoldDB" id="A0AAW4NS94"/>
<feature type="transmembrane region" description="Helical" evidence="1">
    <location>
        <begin position="161"/>
        <end position="181"/>
    </location>
</feature>
<feature type="transmembrane region" description="Helical" evidence="1">
    <location>
        <begin position="47"/>
        <end position="66"/>
    </location>
</feature>
<feature type="transmembrane region" description="Helical" evidence="1">
    <location>
        <begin position="127"/>
        <end position="149"/>
    </location>
</feature>
<dbReference type="RefSeq" id="WP_219427793.1">
    <property type="nucleotide sequence ID" value="NZ_JAHXRD010000010.1"/>
</dbReference>
<feature type="transmembrane region" description="Helical" evidence="1">
    <location>
        <begin position="187"/>
        <end position="208"/>
    </location>
</feature>
<name>A0AAW4NS94_9BACT</name>
<keyword evidence="1" id="KW-1133">Transmembrane helix</keyword>
<accession>A0AAW4NS94</accession>
<evidence type="ECO:0000313" key="3">
    <source>
        <dbReference type="Proteomes" id="UP001196873"/>
    </source>
</evidence>
<reference evidence="2" key="1">
    <citation type="submission" date="2021-07" db="EMBL/GenBank/DDBJ databases">
        <title>Genomic diversity and antimicrobial resistance of Prevotella spp. isolated from chronic lung disease airways.</title>
        <authorList>
            <person name="Webb K.A."/>
            <person name="Olagoke O.S."/>
            <person name="Baird T."/>
            <person name="Neill J."/>
            <person name="Pham A."/>
            <person name="Wells T.J."/>
            <person name="Ramsay K.A."/>
            <person name="Bell S.C."/>
            <person name="Sarovich D.S."/>
            <person name="Price E.P."/>
        </authorList>
    </citation>
    <scope>NUCLEOTIDE SEQUENCE</scope>
    <source>
        <strain evidence="2">SCHI0047.S.3</strain>
    </source>
</reference>
<dbReference type="EMBL" id="JAHXRF010000009">
    <property type="protein sequence ID" value="MBW4865711.1"/>
    <property type="molecule type" value="Genomic_DNA"/>
</dbReference>
<feature type="transmembrane region" description="Helical" evidence="1">
    <location>
        <begin position="20"/>
        <end position="41"/>
    </location>
</feature>
<dbReference type="Proteomes" id="UP001196873">
    <property type="component" value="Unassembled WGS sequence"/>
</dbReference>
<feature type="transmembrane region" description="Helical" evidence="1">
    <location>
        <begin position="87"/>
        <end position="115"/>
    </location>
</feature>
<comment type="caution">
    <text evidence="2">The sequence shown here is derived from an EMBL/GenBank/DDBJ whole genome shotgun (WGS) entry which is preliminary data.</text>
</comment>
<evidence type="ECO:0000313" key="2">
    <source>
        <dbReference type="EMBL" id="MBW4865711.1"/>
    </source>
</evidence>
<keyword evidence="1" id="KW-0812">Transmembrane</keyword>